<organism evidence="3">
    <name type="scientific">Oppiella nova</name>
    <dbReference type="NCBI Taxonomy" id="334625"/>
    <lineage>
        <taxon>Eukaryota</taxon>
        <taxon>Metazoa</taxon>
        <taxon>Ecdysozoa</taxon>
        <taxon>Arthropoda</taxon>
        <taxon>Chelicerata</taxon>
        <taxon>Arachnida</taxon>
        <taxon>Acari</taxon>
        <taxon>Acariformes</taxon>
        <taxon>Sarcoptiformes</taxon>
        <taxon>Oribatida</taxon>
        <taxon>Brachypylina</taxon>
        <taxon>Oppioidea</taxon>
        <taxon>Oppiidae</taxon>
        <taxon>Oppiella</taxon>
    </lineage>
</organism>
<dbReference type="HAMAP" id="MF_00274">
    <property type="entry name" value="DNA_YbaB_EbfC"/>
    <property type="match status" value="1"/>
</dbReference>
<protein>
    <recommendedName>
        <fullName evidence="5">Nucleoid-associated protein</fullName>
    </recommendedName>
</protein>
<dbReference type="EMBL" id="OC914827">
    <property type="protein sequence ID" value="CAD7636291.1"/>
    <property type="molecule type" value="Genomic_DNA"/>
</dbReference>
<keyword evidence="4" id="KW-1185">Reference proteome</keyword>
<name>A0A7R9L733_9ACAR</name>
<dbReference type="EMBL" id="CAJPVJ010000002">
    <property type="protein sequence ID" value="CAG2156396.1"/>
    <property type="molecule type" value="Genomic_DNA"/>
</dbReference>
<sequence length="130" mass="14377">MLMQQAQRMQKDMESNVKKAKEQLAQTEVNAEAGGGLVKVTMTCRNVVKRIEISPDLLQDDPDMIEDLIAAAMNDAARQAEVITEAKMKEANSGMGLPPGLSATVLINSYKLYESYPVLGRNRLNVWHSI</sequence>
<evidence type="ECO:0000313" key="3">
    <source>
        <dbReference type="EMBL" id="CAD7636291.1"/>
    </source>
</evidence>
<dbReference type="Proteomes" id="UP000728032">
    <property type="component" value="Unassembled WGS sequence"/>
</dbReference>
<dbReference type="OrthoDB" id="6537747at2759"/>
<proteinExistence type="inferred from homology"/>
<dbReference type="Pfam" id="PF02575">
    <property type="entry name" value="YbaB_DNA_bd"/>
    <property type="match status" value="1"/>
</dbReference>
<evidence type="ECO:0000256" key="2">
    <source>
        <dbReference type="SAM" id="Coils"/>
    </source>
</evidence>
<evidence type="ECO:0008006" key="5">
    <source>
        <dbReference type="Google" id="ProtNLM"/>
    </source>
</evidence>
<dbReference type="AlphaFoldDB" id="A0A7R9L733"/>
<dbReference type="GO" id="GO:0003677">
    <property type="term" value="F:DNA binding"/>
    <property type="evidence" value="ECO:0007669"/>
    <property type="project" value="UniProtKB-KW"/>
</dbReference>
<accession>A0A7R9L733</accession>
<reference evidence="3" key="1">
    <citation type="submission" date="2020-11" db="EMBL/GenBank/DDBJ databases">
        <authorList>
            <person name="Tran Van P."/>
        </authorList>
    </citation>
    <scope>NUCLEOTIDE SEQUENCE</scope>
</reference>
<evidence type="ECO:0000313" key="4">
    <source>
        <dbReference type="Proteomes" id="UP000728032"/>
    </source>
</evidence>
<dbReference type="NCBIfam" id="TIGR00103">
    <property type="entry name" value="DNA_YbaB_EbfC"/>
    <property type="match status" value="1"/>
</dbReference>
<dbReference type="SUPFAM" id="SSF82607">
    <property type="entry name" value="YbaB-like"/>
    <property type="match status" value="1"/>
</dbReference>
<evidence type="ECO:0000256" key="1">
    <source>
        <dbReference type="ARBA" id="ARBA00023125"/>
    </source>
</evidence>
<dbReference type="GO" id="GO:0005829">
    <property type="term" value="C:cytosol"/>
    <property type="evidence" value="ECO:0007669"/>
    <property type="project" value="TreeGrafter"/>
</dbReference>
<dbReference type="Gene3D" id="3.30.1310.10">
    <property type="entry name" value="Nucleoid-associated protein YbaB-like domain"/>
    <property type="match status" value="1"/>
</dbReference>
<feature type="coiled-coil region" evidence="2">
    <location>
        <begin position="3"/>
        <end position="30"/>
    </location>
</feature>
<dbReference type="PANTHER" id="PTHR33449:SF1">
    <property type="entry name" value="NUCLEOID-ASSOCIATED PROTEIN YBAB"/>
    <property type="match status" value="1"/>
</dbReference>
<keyword evidence="2" id="KW-0175">Coiled coil</keyword>
<dbReference type="InterPro" id="IPR004401">
    <property type="entry name" value="YbaB/EbfC"/>
</dbReference>
<dbReference type="InterPro" id="IPR036894">
    <property type="entry name" value="YbaB-like_sf"/>
</dbReference>
<keyword evidence="1" id="KW-0238">DNA-binding</keyword>
<gene>
    <name evidence="3" type="ORF">ONB1V03_LOCUS90</name>
</gene>
<dbReference type="PANTHER" id="PTHR33449">
    <property type="entry name" value="NUCLEOID-ASSOCIATED PROTEIN YBAB"/>
    <property type="match status" value="1"/>
</dbReference>